<dbReference type="WBParaSite" id="nRc.2.0.1.t24789-RA">
    <property type="protein sequence ID" value="nRc.2.0.1.t24789-RA"/>
    <property type="gene ID" value="nRc.2.0.1.g24789"/>
</dbReference>
<dbReference type="Proteomes" id="UP000887565">
    <property type="component" value="Unplaced"/>
</dbReference>
<sequence length="171" mass="19109">MAVPGANSPEKRNRYRKVDTMKTYPQNRAYSAYPITTNFVAACFEIGVEFTLQIGQPFGHQLQPKLATGTGLRYGRISKEKLIADTSRRLLPITPNDNKQILINEMKTLKKNLNTQNTASKFHKSYFYASSGHPTSVKSFDESLQEQTTEESPECCNSISPSKLGVLSAKN</sequence>
<accession>A0A915JF20</accession>
<name>A0A915JF20_ROMCU</name>
<reference evidence="3" key="1">
    <citation type="submission" date="2022-11" db="UniProtKB">
        <authorList>
            <consortium name="WormBaseParasite"/>
        </authorList>
    </citation>
    <scope>IDENTIFICATION</scope>
</reference>
<evidence type="ECO:0000313" key="3">
    <source>
        <dbReference type="WBParaSite" id="nRc.2.0.1.t24789-RA"/>
    </source>
</evidence>
<evidence type="ECO:0000256" key="1">
    <source>
        <dbReference type="SAM" id="MobiDB-lite"/>
    </source>
</evidence>
<feature type="region of interest" description="Disordered" evidence="1">
    <location>
        <begin position="138"/>
        <end position="159"/>
    </location>
</feature>
<dbReference type="AlphaFoldDB" id="A0A915JF20"/>
<protein>
    <submittedName>
        <fullName evidence="3">Uncharacterized protein</fullName>
    </submittedName>
</protein>
<organism evidence="2 3">
    <name type="scientific">Romanomermis culicivorax</name>
    <name type="common">Nematode worm</name>
    <dbReference type="NCBI Taxonomy" id="13658"/>
    <lineage>
        <taxon>Eukaryota</taxon>
        <taxon>Metazoa</taxon>
        <taxon>Ecdysozoa</taxon>
        <taxon>Nematoda</taxon>
        <taxon>Enoplea</taxon>
        <taxon>Dorylaimia</taxon>
        <taxon>Mermithida</taxon>
        <taxon>Mermithoidea</taxon>
        <taxon>Mermithidae</taxon>
        <taxon>Romanomermis</taxon>
    </lineage>
</organism>
<keyword evidence="2" id="KW-1185">Reference proteome</keyword>
<evidence type="ECO:0000313" key="2">
    <source>
        <dbReference type="Proteomes" id="UP000887565"/>
    </source>
</evidence>
<proteinExistence type="predicted"/>